<reference evidence="2" key="5">
    <citation type="submission" date="2017-11" db="EMBL/GenBank/DDBJ databases">
        <title>Complete genome sequence of Serratia sp. ATCC 39006.</title>
        <authorList>
            <person name="Hampton H.G."/>
            <person name="Jackson S.A."/>
            <person name="Jauregui R."/>
            <person name="Poulter G.T.M."/>
            <person name="Salmond G.P.C."/>
            <person name="Fineran P.C."/>
        </authorList>
    </citation>
    <scope>NUCLEOTIDE SEQUENCE</scope>
    <source>
        <strain evidence="2">ATCC 39006</strain>
    </source>
</reference>
<evidence type="ECO:0000313" key="1">
    <source>
        <dbReference type="EMBL" id="AUH00359.1"/>
    </source>
</evidence>
<proteinExistence type="predicted"/>
<protein>
    <submittedName>
        <fullName evidence="1">Flagellar protein FlhE</fullName>
    </submittedName>
    <submittedName>
        <fullName evidence="3">FlhE protein</fullName>
    </submittedName>
</protein>
<accession>C5J9G9</accession>
<reference evidence="1 5" key="4">
    <citation type="submission" date="2017-11" db="EMBL/GenBank/DDBJ databases">
        <title>Complete genome sequence of Serratia sp. ATCC 39006 LacA.</title>
        <authorList>
            <person name="Hampton H.G."/>
            <person name="Jackson S.A."/>
            <person name="Jauregui R."/>
            <person name="Poulter G.T.M."/>
            <person name="Salmond G.P.C."/>
            <person name="Fineran P.C."/>
        </authorList>
    </citation>
    <scope>NUCLEOTIDE SEQUENCE [LARGE SCALE GENOMIC DNA]</scope>
    <source>
        <strain evidence="1 5">ATCC 39006</strain>
    </source>
</reference>
<evidence type="ECO:0000313" key="3">
    <source>
        <dbReference type="EMBL" id="CAZ39595.1"/>
    </source>
</evidence>
<dbReference type="eggNOG" id="ENOG502ZRXW">
    <property type="taxonomic scope" value="Bacteria"/>
</dbReference>
<dbReference type="STRING" id="104623.Ser39006_03190"/>
<dbReference type="KEGG" id="sera:Ser39006_011415"/>
<keyword evidence="4" id="KW-1185">Reference proteome</keyword>
<dbReference type="RefSeq" id="WP_021016452.1">
    <property type="nucleotide sequence ID" value="NZ_CP025084.1"/>
</dbReference>
<evidence type="ECO:0000313" key="4">
    <source>
        <dbReference type="Proteomes" id="UP000017700"/>
    </source>
</evidence>
<name>C5J9G9_SERS3</name>
<reference evidence="2" key="3">
    <citation type="submission" date="2013-09" db="EMBL/GenBank/DDBJ databases">
        <authorList>
            <person name="Wang G."/>
            <person name="Yang Y."/>
            <person name="Su Y."/>
        </authorList>
    </citation>
    <scope>NUCLEOTIDE SEQUENCE</scope>
    <source>
        <strain evidence="2">ATCC 39006</strain>
    </source>
</reference>
<evidence type="ECO:0000313" key="5">
    <source>
        <dbReference type="Proteomes" id="UP000233778"/>
    </source>
</evidence>
<keyword evidence="1" id="KW-0969">Cilium</keyword>
<keyword evidence="1" id="KW-0966">Cell projection</keyword>
<dbReference type="EMBL" id="CP025085">
    <property type="protein sequence ID" value="AUH00359.1"/>
    <property type="molecule type" value="Genomic_DNA"/>
</dbReference>
<dbReference type="Proteomes" id="UP000017700">
    <property type="component" value="Chromosome"/>
</dbReference>
<dbReference type="InterPro" id="IPR009420">
    <property type="entry name" value="FlhE"/>
</dbReference>
<evidence type="ECO:0000313" key="2">
    <source>
        <dbReference type="EMBL" id="AUH04679.1"/>
    </source>
</evidence>
<gene>
    <name evidence="3" type="primary">flhE</name>
    <name evidence="1" type="ORF">CWC46_11410</name>
    <name evidence="2" type="ORF">Ser39006_011415</name>
</gene>
<dbReference type="EMBL" id="FN396602">
    <property type="protein sequence ID" value="CAZ39595.1"/>
    <property type="molecule type" value="Genomic_DNA"/>
</dbReference>
<dbReference type="Pfam" id="PF06366">
    <property type="entry name" value="FlhE"/>
    <property type="match status" value="1"/>
</dbReference>
<reference evidence="3" key="1">
    <citation type="journal article" date="2010" name="Microbiology (Mosc.)">
        <title>Characterization of a broad-host-range flagellumdependent phage that mediates high-efficiency generalized transduction in, and between, Serratia and Pantoea.</title>
        <authorList>
            <person name="Evans T.J."/>
            <person name="Crow M.A."/>
            <person name="Williamson N.R."/>
            <person name="Orme W."/>
            <person name="Thompson N.R."/>
            <person name="Komitopoulou E."/>
            <person name="Salmond G.P.C."/>
        </authorList>
    </citation>
    <scope>NUCLEOTIDE SEQUENCE</scope>
</reference>
<dbReference type="OrthoDB" id="6521367at2"/>
<reference evidence="2 4" key="2">
    <citation type="journal article" date="2013" name="Genome Announc.">
        <title>Draft genome sequence of Serratia sp. strain ATCC 39006, a model bacterium for analysis of the biosynthesis and regulation of prodigiosin, a carbapenem, and gas vesicles.</title>
        <authorList>
            <person name="Fineran P.C."/>
            <person name="Iglesias Cans M.C."/>
            <person name="Ramsay J.P."/>
            <person name="Wilf N.M."/>
            <person name="Cossyleon D."/>
            <person name="McNeil M.B."/>
            <person name="Williamson N.R."/>
            <person name="Monson R.E."/>
            <person name="Becher S.A."/>
            <person name="Stanton J.A."/>
            <person name="Brugger K."/>
            <person name="Brown S.D."/>
            <person name="Salmond G.P."/>
        </authorList>
    </citation>
    <scope>NUCLEOTIDE SEQUENCE [LARGE SCALE GENOMIC DNA]</scope>
    <source>
        <strain evidence="2">ATCC 39006</strain>
        <strain evidence="4">ATCC 39006 / SC 11482</strain>
    </source>
</reference>
<keyword evidence="1" id="KW-0282">Flagellum</keyword>
<dbReference type="Proteomes" id="UP000233778">
    <property type="component" value="Chromosome"/>
</dbReference>
<dbReference type="AlphaFoldDB" id="C5J9G9"/>
<dbReference type="EMBL" id="CP025084">
    <property type="protein sequence ID" value="AUH04679.1"/>
    <property type="molecule type" value="Genomic_DNA"/>
</dbReference>
<organism evidence="3">
    <name type="scientific">Serratia sp. (strain ATCC 39006)</name>
    <name type="common">Prodigiosinella confusarubida</name>
    <dbReference type="NCBI Taxonomy" id="104623"/>
    <lineage>
        <taxon>Bacteria</taxon>
        <taxon>Pseudomonadati</taxon>
        <taxon>Pseudomonadota</taxon>
        <taxon>Gammaproteobacteria</taxon>
        <taxon>Enterobacterales</taxon>
        <taxon>Pectobacteriaceae</taxon>
        <taxon>Prodigiosinella</taxon>
    </lineage>
</organism>
<dbReference type="KEGG" id="serq:CWC46_11410"/>
<sequence>MIRALTASLLCGGLIFPFFVRASAGGWNASHLGVTLEYRGVMAASPAFLPPKGLNVSSADTVTVVYWRYFLTSPPPPDLVVKLCSVNRCANLDGASGQTRALGGIAANSEFRFIYYIPGGGRLRTAVKVRSNEISINYK</sequence>